<organism evidence="1">
    <name type="scientific">marine sediment metagenome</name>
    <dbReference type="NCBI Taxonomy" id="412755"/>
    <lineage>
        <taxon>unclassified sequences</taxon>
        <taxon>metagenomes</taxon>
        <taxon>ecological metagenomes</taxon>
    </lineage>
</organism>
<protein>
    <submittedName>
        <fullName evidence="1">Uncharacterized protein</fullName>
    </submittedName>
</protein>
<proteinExistence type="predicted"/>
<accession>A0A0F9EN24</accession>
<dbReference type="EMBL" id="LAZR01034080">
    <property type="protein sequence ID" value="KKL46310.1"/>
    <property type="molecule type" value="Genomic_DNA"/>
</dbReference>
<name>A0A0F9EN24_9ZZZZ</name>
<dbReference type="AlphaFoldDB" id="A0A0F9EN24"/>
<comment type="caution">
    <text evidence="1">The sequence shown here is derived from an EMBL/GenBank/DDBJ whole genome shotgun (WGS) entry which is preliminary data.</text>
</comment>
<reference evidence="1" key="1">
    <citation type="journal article" date="2015" name="Nature">
        <title>Complex archaea that bridge the gap between prokaryotes and eukaryotes.</title>
        <authorList>
            <person name="Spang A."/>
            <person name="Saw J.H."/>
            <person name="Jorgensen S.L."/>
            <person name="Zaremba-Niedzwiedzka K."/>
            <person name="Martijn J."/>
            <person name="Lind A.E."/>
            <person name="van Eijk R."/>
            <person name="Schleper C."/>
            <person name="Guy L."/>
            <person name="Ettema T.J."/>
        </authorList>
    </citation>
    <scope>NUCLEOTIDE SEQUENCE</scope>
</reference>
<sequence>MKTKYITLIFILSMLGCATVPPTIVGDPQLIYDVSDRIGGVGLAAMFLKSYLDSINGWDVEAKKIWIAYYAYFTAAQLSIARGDSEGFEANLKAAQEQLKILTRSAWGI</sequence>
<dbReference type="PROSITE" id="PS51257">
    <property type="entry name" value="PROKAR_LIPOPROTEIN"/>
    <property type="match status" value="1"/>
</dbReference>
<evidence type="ECO:0000313" key="1">
    <source>
        <dbReference type="EMBL" id="KKL46310.1"/>
    </source>
</evidence>
<gene>
    <name evidence="1" type="ORF">LCGC14_2346870</name>
</gene>